<evidence type="ECO:0000256" key="1">
    <source>
        <dbReference type="SAM" id="MobiDB-lite"/>
    </source>
</evidence>
<reference evidence="4" key="1">
    <citation type="submission" date="2015-10" db="EMBL/GenBank/DDBJ databases">
        <authorList>
            <person name="Ju K.-S."/>
            <person name="Doroghazi J.R."/>
            <person name="Metcalf W.W."/>
        </authorList>
    </citation>
    <scope>NUCLEOTIDE SEQUENCE [LARGE SCALE GENOMIC DNA]</scope>
    <source>
        <strain evidence="4">NRRL F-8817</strain>
    </source>
</reference>
<gene>
    <name evidence="3" type="ORF">ADL28_44745</name>
</gene>
<dbReference type="Proteomes" id="UP000053413">
    <property type="component" value="Unassembled WGS sequence"/>
</dbReference>
<comment type="caution">
    <text evidence="3">The sequence shown here is derived from an EMBL/GenBank/DDBJ whole genome shotgun (WGS) entry which is preliminary data.</text>
</comment>
<dbReference type="EMBL" id="LLZJ01000439">
    <property type="protein sequence ID" value="KUL42692.1"/>
    <property type="molecule type" value="Genomic_DNA"/>
</dbReference>
<evidence type="ECO:0000259" key="2">
    <source>
        <dbReference type="Pfam" id="PF12770"/>
    </source>
</evidence>
<proteinExistence type="predicted"/>
<evidence type="ECO:0000313" key="3">
    <source>
        <dbReference type="EMBL" id="KUL42692.1"/>
    </source>
</evidence>
<organism evidence="3 4">
    <name type="scientific">Streptomyces violaceusniger</name>
    <dbReference type="NCBI Taxonomy" id="68280"/>
    <lineage>
        <taxon>Bacteria</taxon>
        <taxon>Bacillati</taxon>
        <taxon>Actinomycetota</taxon>
        <taxon>Actinomycetes</taxon>
        <taxon>Kitasatosporales</taxon>
        <taxon>Streptomycetaceae</taxon>
        <taxon>Streptomyces</taxon>
        <taxon>Streptomyces violaceusniger group</taxon>
    </lineage>
</organism>
<dbReference type="Pfam" id="PF12770">
    <property type="entry name" value="CHAT"/>
    <property type="match status" value="1"/>
</dbReference>
<dbReference type="InterPro" id="IPR024983">
    <property type="entry name" value="CHAT_dom"/>
</dbReference>
<feature type="domain" description="CHAT" evidence="2">
    <location>
        <begin position="1104"/>
        <end position="1357"/>
    </location>
</feature>
<dbReference type="RefSeq" id="WP_059149554.1">
    <property type="nucleotide sequence ID" value="NZ_LLZJ01000439.1"/>
</dbReference>
<feature type="region of interest" description="Disordered" evidence="1">
    <location>
        <begin position="321"/>
        <end position="342"/>
    </location>
</feature>
<feature type="compositionally biased region" description="Basic and acidic residues" evidence="1">
    <location>
        <begin position="332"/>
        <end position="342"/>
    </location>
</feature>
<name>A0A0X3VEL0_STRVO</name>
<evidence type="ECO:0000313" key="4">
    <source>
        <dbReference type="Proteomes" id="UP000053413"/>
    </source>
</evidence>
<protein>
    <recommendedName>
        <fullName evidence="2">CHAT domain-containing protein</fullName>
    </recommendedName>
</protein>
<sequence>MEDARLSELAARVREFGDGGDPRRVLEDDALAVAAELFASVGGRPEEADPDVLHTIAAFYWARSLAQKGGTVAARDLETAIGVFGLLYLVDHRRVPRELWPRLAEETGYDPWSDPLEHAADLVGDAEETGDIAALDQAISLIKTVADSDDNSYRDTVHGLALQHRAALPDRPAVERSADADAAVELLGSVAALPEPSALRRASRGASFADALVRRFEVTGNIGDLTQAERVCRAALADTAGDASAYARAAAGLGSALGRRAEAVEATVGDEDSVVPMLREAARWLRRAVDLTNGREEYLANLSRVMRLLLEWTSRARTARRLPSSNDAVAAEDERAAHPEDPAVRRQAETLADLAGQLSARVVTESEAIRRVKDQSLELSDAAVGSAVLGALRFVQAGTPRDAVPTLTLALEAARSRWGAGQGTPWWWAADAYVEAGRHALIDVADGMLFSRACAVADEQIAVLRDSGRAEDVAELAETLFAAGLLRVSPYLGNMSGLSFESAHDLWRERQVRHRLVHPDDSVAPEAAEMPPPLVAAEEAVRYLREAADLSREHERGRVLKALAEALSMVAGLKQESHDKEIRAAAREAFDLLDPVRDPLTHLYLLRILCLSGELSLPGNLQDVLPLPLAAVRDRQGMREAASVLAEALTLAEEARRPDLELQLIEAADRELPELPTDSYRRRRWASEVHCLADNRLGCFAGLIRVEEAAGQLRNRADEEGWPPEERAATLIHLAAHARGNEEEHLGRALTAEARELAPELCRRCGPALDYLDGTLSYDMGLRMSETGQEALATRHFADALAAYALCGQTDMALNSLDAALRSVLAADESSAGAAVAALIPAAVWLRGGVDEAIGWKLRDLYQQLILKLSGPTISYGLMMAIHQAAKGIDFTVIAGRPGPFAPSAQLSQLLARIRADESQLPGPLSEPELPGSEESMLFYVGTGESELGSDAETEHRNTQRAADRWISQELLAAGRMDRIPIMFPDELQALLTEDTVLLSLYLGHARRDRAEAPVTSLSGLAVTRDDMEHHTVLLSNFEAGLIRFTRAEHSLSAHPVAFHVAALRQAIVADPLYRPVSREAQRQLREDSVPHLAGFTASLDGWRAQGKRHLCIWPNGPLHYLPYHLLEVDGRPLAEDWAVTQVPSLGFLRTQAPGLHRPPGRGLVAFASAAGAARHGLLAQDALETHANQVAVAMGGNAVLGTAATPRRLLTELAGARYVHVAAHGAHNEWASWYQCLFLSPDADNDGRVLAHDVLQADLRGVELVTMSSCESALGRFDVNDNLRGLPAAFLSAGASAVIGCLWPVHPQVATEFFGTLYECLAQTPDRRAAFRAAQSAVRGRHPAFRDWGSFCFIGDWRHSDSNHGAAS</sequence>
<accession>A0A0X3VEL0</accession>
<dbReference type="OrthoDB" id="4331905at2"/>